<evidence type="ECO:0000313" key="2">
    <source>
        <dbReference type="EMBL" id="KXG77791.1"/>
    </source>
</evidence>
<evidence type="ECO:0000256" key="1">
    <source>
        <dbReference type="SAM" id="Phobius"/>
    </source>
</evidence>
<dbReference type="AlphaFoldDB" id="A0A140LB66"/>
<feature type="transmembrane region" description="Helical" evidence="1">
    <location>
        <begin position="247"/>
        <end position="266"/>
    </location>
</feature>
<feature type="transmembrane region" description="Helical" evidence="1">
    <location>
        <begin position="414"/>
        <end position="438"/>
    </location>
</feature>
<dbReference type="STRING" id="520764.AN618_08030"/>
<comment type="caution">
    <text evidence="2">The sequence shown here is derived from an EMBL/GenBank/DDBJ whole genome shotgun (WGS) entry which is preliminary data.</text>
</comment>
<keyword evidence="1" id="KW-0472">Membrane</keyword>
<dbReference type="RefSeq" id="WP_066352389.1">
    <property type="nucleotide sequence ID" value="NZ_LOED01000007.1"/>
</dbReference>
<dbReference type="FunCoup" id="A0A140LB66">
    <property type="interactions" value="65"/>
</dbReference>
<organism evidence="2 3">
    <name type="scientific">Fervidicola ferrireducens</name>
    <dbReference type="NCBI Taxonomy" id="520764"/>
    <lineage>
        <taxon>Bacteria</taxon>
        <taxon>Bacillati</taxon>
        <taxon>Bacillota</taxon>
        <taxon>Clostridia</taxon>
        <taxon>Thermosediminibacterales</taxon>
        <taxon>Thermosediminibacteraceae</taxon>
        <taxon>Fervidicola</taxon>
    </lineage>
</organism>
<dbReference type="Proteomes" id="UP000070427">
    <property type="component" value="Unassembled WGS sequence"/>
</dbReference>
<dbReference type="GO" id="GO:0005886">
    <property type="term" value="C:plasma membrane"/>
    <property type="evidence" value="ECO:0007669"/>
    <property type="project" value="TreeGrafter"/>
</dbReference>
<dbReference type="GO" id="GO:0015293">
    <property type="term" value="F:symporter activity"/>
    <property type="evidence" value="ECO:0007669"/>
    <property type="project" value="InterPro"/>
</dbReference>
<keyword evidence="1" id="KW-1133">Transmembrane helix</keyword>
<dbReference type="SUPFAM" id="SSF103473">
    <property type="entry name" value="MFS general substrate transporter"/>
    <property type="match status" value="1"/>
</dbReference>
<feature type="transmembrane region" description="Helical" evidence="1">
    <location>
        <begin position="81"/>
        <end position="101"/>
    </location>
</feature>
<feature type="transmembrane region" description="Helical" evidence="1">
    <location>
        <begin position="329"/>
        <end position="351"/>
    </location>
</feature>
<dbReference type="Pfam" id="PF13347">
    <property type="entry name" value="MFS_2"/>
    <property type="match status" value="1"/>
</dbReference>
<feature type="transmembrane region" description="Helical" evidence="1">
    <location>
        <begin position="181"/>
        <end position="202"/>
    </location>
</feature>
<keyword evidence="1" id="KW-0812">Transmembrane</keyword>
<feature type="transmembrane region" description="Helical" evidence="1">
    <location>
        <begin position="12"/>
        <end position="35"/>
    </location>
</feature>
<protein>
    <submittedName>
        <fullName evidence="2">Melibiose carrier protein</fullName>
    </submittedName>
</protein>
<sequence>MKKPLSKAIKTFYGIGDFGFSMMTSVELYLFVFFLTNVAKFSLPMVALIGTVTSVVDALLSPFYGAIISGTKPMKWGRNRSWMLIAPPIVVILYMFQYTKIGPSETIAAIIVCLGFILSHIAWNIPWVANVSLIPVLANNPEERAFLASRRATYTSLAGVVFSYTGPPLAVYLGKVTNNEILGYTLLAGIMAFLMMICYWFVFKITEGYEPTGQVQGPSKGSTVTIRAMINSLIQNPPLIVLLISDFLRYMVNFIMTAAAAYYFTYVAQNMALYPTYLLLGGIAQVIGAYIAGSLSKSLSTRNASIVGLFGLAVSLIICKFVGMNITMFFVFVLIARVFLGLLASVMVSLYSDVSIYAQWKTGEDASPFVMGLMNLSLKTAIISRGTIIPFVLATAGFVPGANPATATLALKNAVINVFVFIPGIFALASALVLAFGYKLTREKLIQLQNEINQRRAEAEGAKA</sequence>
<dbReference type="PANTHER" id="PTHR11328">
    <property type="entry name" value="MAJOR FACILITATOR SUPERFAMILY DOMAIN-CONTAINING PROTEIN"/>
    <property type="match status" value="1"/>
</dbReference>
<name>A0A140LB66_9FIRM</name>
<dbReference type="PANTHER" id="PTHR11328:SF24">
    <property type="entry name" value="MAJOR FACILITATOR SUPERFAMILY (MFS) PROFILE DOMAIN-CONTAINING PROTEIN"/>
    <property type="match status" value="1"/>
</dbReference>
<accession>A0A140LB66</accession>
<feature type="transmembrane region" description="Helical" evidence="1">
    <location>
        <begin position="304"/>
        <end position="323"/>
    </location>
</feature>
<keyword evidence="3" id="KW-1185">Reference proteome</keyword>
<proteinExistence type="predicted"/>
<dbReference type="GO" id="GO:0008643">
    <property type="term" value="P:carbohydrate transport"/>
    <property type="evidence" value="ECO:0007669"/>
    <property type="project" value="InterPro"/>
</dbReference>
<evidence type="ECO:0000313" key="3">
    <source>
        <dbReference type="Proteomes" id="UP000070427"/>
    </source>
</evidence>
<dbReference type="EMBL" id="LOED01000007">
    <property type="protein sequence ID" value="KXG77791.1"/>
    <property type="molecule type" value="Genomic_DNA"/>
</dbReference>
<dbReference type="Gene3D" id="1.20.1250.20">
    <property type="entry name" value="MFS general substrate transporter like domains"/>
    <property type="match status" value="2"/>
</dbReference>
<dbReference type="InterPro" id="IPR039672">
    <property type="entry name" value="MFS_2"/>
</dbReference>
<dbReference type="InParanoid" id="A0A140LB66"/>
<gene>
    <name evidence="2" type="primary">melB</name>
    <name evidence="2" type="ORF">AN618_08030</name>
</gene>
<feature type="transmembrane region" description="Helical" evidence="1">
    <location>
        <begin position="107"/>
        <end position="133"/>
    </location>
</feature>
<feature type="transmembrane region" description="Helical" evidence="1">
    <location>
        <begin position="382"/>
        <end position="402"/>
    </location>
</feature>
<reference evidence="2 3" key="1">
    <citation type="submission" date="2015-12" db="EMBL/GenBank/DDBJ databases">
        <title>Draft genome sequnece of Fervidicola ferrireducens strain Y170.</title>
        <authorList>
            <person name="Patel B.K."/>
        </authorList>
    </citation>
    <scope>NUCLEOTIDE SEQUENCE [LARGE SCALE GENOMIC DNA]</scope>
    <source>
        <strain evidence="2 3">Y170</strain>
    </source>
</reference>
<feature type="transmembrane region" description="Helical" evidence="1">
    <location>
        <begin position="41"/>
        <end position="60"/>
    </location>
</feature>
<dbReference type="InterPro" id="IPR036259">
    <property type="entry name" value="MFS_trans_sf"/>
</dbReference>
<feature type="transmembrane region" description="Helical" evidence="1">
    <location>
        <begin position="272"/>
        <end position="292"/>
    </location>
</feature>